<dbReference type="Proteomes" id="UP000016480">
    <property type="component" value="Unassembled WGS sequence"/>
</dbReference>
<sequence>MRAIGLQSTQAVKSTSSRRQLSCLVKEQNAAKTKAQPKAQPDL</sequence>
<proteinExistence type="predicted"/>
<evidence type="ECO:0000256" key="1">
    <source>
        <dbReference type="SAM" id="MobiDB-lite"/>
    </source>
</evidence>
<feature type="region of interest" description="Disordered" evidence="1">
    <location>
        <begin position="1"/>
        <end position="20"/>
    </location>
</feature>
<organism evidence="2 3">
    <name type="scientific">Pseudoalteromonas rubra</name>
    <dbReference type="NCBI Taxonomy" id="43658"/>
    <lineage>
        <taxon>Bacteria</taxon>
        <taxon>Pseudomonadati</taxon>
        <taxon>Pseudomonadota</taxon>
        <taxon>Gammaproteobacteria</taxon>
        <taxon>Alteromonadales</taxon>
        <taxon>Pseudoalteromonadaceae</taxon>
        <taxon>Pseudoalteromonas</taxon>
    </lineage>
</organism>
<evidence type="ECO:0000313" key="2">
    <source>
        <dbReference type="EMBL" id="KAF7785865.1"/>
    </source>
</evidence>
<name>A0A8T0C7A5_9GAMM</name>
<accession>A0A8T0C7A5</accession>
<evidence type="ECO:0000313" key="3">
    <source>
        <dbReference type="Proteomes" id="UP000016480"/>
    </source>
</evidence>
<dbReference type="EMBL" id="AHCD03000035">
    <property type="protein sequence ID" value="KAF7785865.1"/>
    <property type="molecule type" value="Genomic_DNA"/>
</dbReference>
<dbReference type="AlphaFoldDB" id="A0A8T0C7A5"/>
<gene>
    <name evidence="2" type="ORF">PRUB_a0263</name>
</gene>
<reference evidence="2 3" key="1">
    <citation type="journal article" date="2012" name="J. Bacteriol.">
        <title>Genome sequence of the cycloprodigiosin-producing bacterial strain Pseudoalteromonas rubra ATCC 29570(T).</title>
        <authorList>
            <person name="Xie B.B."/>
            <person name="Shu Y.L."/>
            <person name="Qin Q.L."/>
            <person name="Rong J.C."/>
            <person name="Zhang X.Y."/>
            <person name="Chen X.L."/>
            <person name="Zhou B.C."/>
            <person name="Zhang Y.Z."/>
        </authorList>
    </citation>
    <scope>NUCLEOTIDE SEQUENCE [LARGE SCALE GENOMIC DNA]</scope>
    <source>
        <strain evidence="2 3">DSM 6842</strain>
    </source>
</reference>
<comment type="caution">
    <text evidence="2">The sequence shown here is derived from an EMBL/GenBank/DDBJ whole genome shotgun (WGS) entry which is preliminary data.</text>
</comment>
<protein>
    <submittedName>
        <fullName evidence="2">Uncharacterized protein</fullName>
    </submittedName>
</protein>